<dbReference type="EMBL" id="JBHUDC010000008">
    <property type="protein sequence ID" value="MFD1515113.1"/>
    <property type="molecule type" value="Genomic_DNA"/>
</dbReference>
<name>A0ABD6AZV9_9EURY</name>
<comment type="caution">
    <text evidence="1">The sequence shown here is derived from an EMBL/GenBank/DDBJ whole genome shotgun (WGS) entry which is preliminary data.</text>
</comment>
<reference evidence="1 2" key="1">
    <citation type="journal article" date="2019" name="Int. J. Syst. Evol. Microbiol.">
        <title>The Global Catalogue of Microorganisms (GCM) 10K type strain sequencing project: providing services to taxonomists for standard genome sequencing and annotation.</title>
        <authorList>
            <consortium name="The Broad Institute Genomics Platform"/>
            <consortium name="The Broad Institute Genome Sequencing Center for Infectious Disease"/>
            <person name="Wu L."/>
            <person name="Ma J."/>
        </authorList>
    </citation>
    <scope>NUCLEOTIDE SEQUENCE [LARGE SCALE GENOMIC DNA]</scope>
    <source>
        <strain evidence="1 2">CGMCC 1.12563</strain>
    </source>
</reference>
<proteinExistence type="predicted"/>
<organism evidence="1 2">
    <name type="scientific">Halomarina rubra</name>
    <dbReference type="NCBI Taxonomy" id="2071873"/>
    <lineage>
        <taxon>Archaea</taxon>
        <taxon>Methanobacteriati</taxon>
        <taxon>Methanobacteriota</taxon>
        <taxon>Stenosarchaea group</taxon>
        <taxon>Halobacteria</taxon>
        <taxon>Halobacteriales</taxon>
        <taxon>Natronomonadaceae</taxon>
        <taxon>Halomarina</taxon>
    </lineage>
</organism>
<sequence length="173" mass="18986">MTDAKMAIMVLLRDNWDASAMPFDETQLYRQKSKLVFQTGWYDRDGEMPVVTVTGKNEGPYQGGATGYSALHGPTGQGMQRIDGAVSVNLVAGTWEHLRGAAADGDDVNPKVAREAMYQEAARILMDAQQTDDTLVVAPGTATEIEDTGEETESTVYRTELRVTYQYDRVPTA</sequence>
<keyword evidence="2" id="KW-1185">Reference proteome</keyword>
<gene>
    <name evidence="1" type="ORF">ACFSBT_17675</name>
</gene>
<evidence type="ECO:0000313" key="2">
    <source>
        <dbReference type="Proteomes" id="UP001597187"/>
    </source>
</evidence>
<dbReference type="AlphaFoldDB" id="A0ABD6AZV9"/>
<protein>
    <submittedName>
        <fullName evidence="1">Uncharacterized protein</fullName>
    </submittedName>
</protein>
<dbReference type="RefSeq" id="WP_250875037.1">
    <property type="nucleotide sequence ID" value="NZ_JALXFV010000008.1"/>
</dbReference>
<dbReference type="Proteomes" id="UP001597187">
    <property type="component" value="Unassembled WGS sequence"/>
</dbReference>
<accession>A0ABD6AZV9</accession>
<evidence type="ECO:0000313" key="1">
    <source>
        <dbReference type="EMBL" id="MFD1515113.1"/>
    </source>
</evidence>